<keyword evidence="10" id="KW-1185">Reference proteome</keyword>
<evidence type="ECO:0000256" key="6">
    <source>
        <dbReference type="ARBA" id="ARBA00025747"/>
    </source>
</evidence>
<keyword evidence="5" id="KW-0539">Nucleus</keyword>
<dbReference type="InterPro" id="IPR015381">
    <property type="entry name" value="XLF-like_N"/>
</dbReference>
<evidence type="ECO:0000256" key="4">
    <source>
        <dbReference type="ARBA" id="ARBA00023204"/>
    </source>
</evidence>
<keyword evidence="4" id="KW-0234">DNA repair</keyword>
<sequence>MAVFKLIKIENIDYFLLIKTQETTTVSITDMKNIWQAKFNAEEIIDMIKTDNPMIQSSDKWISENATKVINDNNSEINCSKLNDNEVKITISSNVSDNPTKINFILKKQSNEMMYNEITLPLFMLIYELKFREEELIKIVKAKDVEIKEFKFEGATITRKNAITEPFNVESFESKCVSNLQTRAKESISRPCSMIYPVLSPYYNEFSSVVNRAQLENESSQLICEPKKEDRIYNNNIKKESDPELKRKISEALCRTKRPKKYKI</sequence>
<dbReference type="Proteomes" id="UP001461498">
    <property type="component" value="Unassembled WGS sequence"/>
</dbReference>
<dbReference type="PANTHER" id="PTHR32235">
    <property type="entry name" value="NON-HOMOLOGOUS END-JOINING FACTOR 1"/>
    <property type="match status" value="1"/>
</dbReference>
<dbReference type="GO" id="GO:0032807">
    <property type="term" value="C:DNA ligase IV complex"/>
    <property type="evidence" value="ECO:0007669"/>
    <property type="project" value="TreeGrafter"/>
</dbReference>
<dbReference type="InterPro" id="IPR052287">
    <property type="entry name" value="NHEJ_factor"/>
</dbReference>
<dbReference type="AlphaFoldDB" id="A0AAW1D6W4"/>
<dbReference type="GO" id="GO:0006303">
    <property type="term" value="P:double-strand break repair via nonhomologous end joining"/>
    <property type="evidence" value="ECO:0007669"/>
    <property type="project" value="TreeGrafter"/>
</dbReference>
<dbReference type="Gene3D" id="1.10.287.450">
    <property type="entry name" value="Helix hairpin bin"/>
    <property type="match status" value="1"/>
</dbReference>
<gene>
    <name evidence="9" type="ORF">O3M35_010509</name>
</gene>
<dbReference type="Gene3D" id="2.170.210.10">
    <property type="entry name" value="DNA double-strand break repair and VJ recombination XRCC4, N-terminal"/>
    <property type="match status" value="1"/>
</dbReference>
<accession>A0AAW1D6W4</accession>
<protein>
    <recommendedName>
        <fullName evidence="7">Non-homologous end-joining factor 1</fullName>
    </recommendedName>
</protein>
<dbReference type="GO" id="GO:0045027">
    <property type="term" value="F:DNA end binding"/>
    <property type="evidence" value="ECO:0007669"/>
    <property type="project" value="TreeGrafter"/>
</dbReference>
<evidence type="ECO:0000256" key="2">
    <source>
        <dbReference type="ARBA" id="ARBA00022763"/>
    </source>
</evidence>
<evidence type="ECO:0000313" key="9">
    <source>
        <dbReference type="EMBL" id="KAK9504090.1"/>
    </source>
</evidence>
<dbReference type="Pfam" id="PF09302">
    <property type="entry name" value="XLF"/>
    <property type="match status" value="1"/>
</dbReference>
<feature type="domain" description="XLF-like N-terminal" evidence="8">
    <location>
        <begin position="18"/>
        <end position="108"/>
    </location>
</feature>
<keyword evidence="3" id="KW-0238">DNA-binding</keyword>
<evidence type="ECO:0000313" key="10">
    <source>
        <dbReference type="Proteomes" id="UP001461498"/>
    </source>
</evidence>
<evidence type="ECO:0000256" key="3">
    <source>
        <dbReference type="ARBA" id="ARBA00023125"/>
    </source>
</evidence>
<evidence type="ECO:0000256" key="7">
    <source>
        <dbReference type="ARBA" id="ARBA00044529"/>
    </source>
</evidence>
<dbReference type="PANTHER" id="PTHR32235:SF1">
    <property type="entry name" value="NON-HOMOLOGOUS END-JOINING FACTOR 1"/>
    <property type="match status" value="1"/>
</dbReference>
<keyword evidence="2" id="KW-0227">DNA damage</keyword>
<reference evidence="9 10" key="1">
    <citation type="submission" date="2022-12" db="EMBL/GenBank/DDBJ databases">
        <title>Chromosome-level genome assembly of true bugs.</title>
        <authorList>
            <person name="Ma L."/>
            <person name="Li H."/>
        </authorList>
    </citation>
    <scope>NUCLEOTIDE SEQUENCE [LARGE SCALE GENOMIC DNA]</scope>
    <source>
        <strain evidence="9">Lab_2022b</strain>
    </source>
</reference>
<evidence type="ECO:0000256" key="5">
    <source>
        <dbReference type="ARBA" id="ARBA00023242"/>
    </source>
</evidence>
<name>A0AAW1D6W4_9HEMI</name>
<proteinExistence type="inferred from homology"/>
<organism evidence="9 10">
    <name type="scientific">Rhynocoris fuscipes</name>
    <dbReference type="NCBI Taxonomy" id="488301"/>
    <lineage>
        <taxon>Eukaryota</taxon>
        <taxon>Metazoa</taxon>
        <taxon>Ecdysozoa</taxon>
        <taxon>Arthropoda</taxon>
        <taxon>Hexapoda</taxon>
        <taxon>Insecta</taxon>
        <taxon>Pterygota</taxon>
        <taxon>Neoptera</taxon>
        <taxon>Paraneoptera</taxon>
        <taxon>Hemiptera</taxon>
        <taxon>Heteroptera</taxon>
        <taxon>Panheteroptera</taxon>
        <taxon>Cimicomorpha</taxon>
        <taxon>Reduviidae</taxon>
        <taxon>Harpactorinae</taxon>
        <taxon>Harpactorini</taxon>
        <taxon>Rhynocoris</taxon>
    </lineage>
</organism>
<evidence type="ECO:0000256" key="1">
    <source>
        <dbReference type="ARBA" id="ARBA00004123"/>
    </source>
</evidence>
<evidence type="ECO:0000259" key="8">
    <source>
        <dbReference type="Pfam" id="PF09302"/>
    </source>
</evidence>
<comment type="similarity">
    <text evidence="6">Belongs to the XRCC4-XLF family. XLF subfamily.</text>
</comment>
<dbReference type="EMBL" id="JAPXFL010000007">
    <property type="protein sequence ID" value="KAK9504090.1"/>
    <property type="molecule type" value="Genomic_DNA"/>
</dbReference>
<comment type="caution">
    <text evidence="9">The sequence shown here is derived from an EMBL/GenBank/DDBJ whole genome shotgun (WGS) entry which is preliminary data.</text>
</comment>
<comment type="subcellular location">
    <subcellularLocation>
        <location evidence="1">Nucleus</location>
    </subcellularLocation>
</comment>
<dbReference type="InterPro" id="IPR038051">
    <property type="entry name" value="XRCC4-like_N_sf"/>
</dbReference>